<evidence type="ECO:0000256" key="1">
    <source>
        <dbReference type="SAM" id="MobiDB-lite"/>
    </source>
</evidence>
<reference evidence="2" key="1">
    <citation type="submission" date="2021-11" db="EMBL/GenBank/DDBJ databases">
        <title>Streptomyces corallinus and Kineosporia corallina sp. nov., two new coral-derived marine actinobacteria.</title>
        <authorList>
            <person name="Buangrab K."/>
            <person name="Sutthacheep M."/>
            <person name="Yeemin T."/>
            <person name="Harunari E."/>
            <person name="Igarashi Y."/>
            <person name="Sripreechasak P."/>
            <person name="Kanchanasin P."/>
            <person name="Tanasupawat S."/>
            <person name="Phongsopitanun W."/>
        </authorList>
    </citation>
    <scope>NUCLEOTIDE SEQUENCE</scope>
    <source>
        <strain evidence="2">JCM 31032</strain>
    </source>
</reference>
<evidence type="ECO:0000313" key="3">
    <source>
        <dbReference type="Proteomes" id="UP001138997"/>
    </source>
</evidence>
<feature type="region of interest" description="Disordered" evidence="1">
    <location>
        <begin position="75"/>
        <end position="103"/>
    </location>
</feature>
<dbReference type="EMBL" id="JAJOMB010000018">
    <property type="protein sequence ID" value="MCD5314874.1"/>
    <property type="molecule type" value="Genomic_DNA"/>
</dbReference>
<protein>
    <submittedName>
        <fullName evidence="2">Uncharacterized protein</fullName>
    </submittedName>
</protein>
<dbReference type="Pfam" id="PF01135">
    <property type="entry name" value="PCMT"/>
    <property type="match status" value="1"/>
</dbReference>
<dbReference type="Proteomes" id="UP001138997">
    <property type="component" value="Unassembled WGS sequence"/>
</dbReference>
<keyword evidence="3" id="KW-1185">Reference proteome</keyword>
<proteinExistence type="predicted"/>
<name>A0A9X1SWL5_9ACTN</name>
<gene>
    <name evidence="2" type="ORF">LR394_28630</name>
</gene>
<dbReference type="Gene3D" id="3.40.50.150">
    <property type="entry name" value="Vaccinia Virus protein VP39"/>
    <property type="match status" value="1"/>
</dbReference>
<accession>A0A9X1SWL5</accession>
<sequence>MNAAYLAGLVGSGGLVVTIDIDGDVTARARRCLAAAGYDQVRVVTGDAPFGAPAFAPCDGILVTVETTDAPAAWWDQPSAASGSWPDPLAGSAPQRHPRTPGT</sequence>
<evidence type="ECO:0000313" key="2">
    <source>
        <dbReference type="EMBL" id="MCD5314874.1"/>
    </source>
</evidence>
<comment type="caution">
    <text evidence="2">The sequence shown here is derived from an EMBL/GenBank/DDBJ whole genome shotgun (WGS) entry which is preliminary data.</text>
</comment>
<dbReference type="SUPFAM" id="SSF53335">
    <property type="entry name" value="S-adenosyl-L-methionine-dependent methyltransferases"/>
    <property type="match status" value="1"/>
</dbReference>
<dbReference type="InterPro" id="IPR029063">
    <property type="entry name" value="SAM-dependent_MTases_sf"/>
</dbReference>
<dbReference type="AlphaFoldDB" id="A0A9X1SWL5"/>
<organism evidence="2 3">
    <name type="scientific">Kineosporia babensis</name>
    <dbReference type="NCBI Taxonomy" id="499548"/>
    <lineage>
        <taxon>Bacteria</taxon>
        <taxon>Bacillati</taxon>
        <taxon>Actinomycetota</taxon>
        <taxon>Actinomycetes</taxon>
        <taxon>Kineosporiales</taxon>
        <taxon>Kineosporiaceae</taxon>
        <taxon>Kineosporia</taxon>
    </lineage>
</organism>